<dbReference type="AlphaFoldDB" id="A0A1I2EC34"/>
<dbReference type="Proteomes" id="UP000198520">
    <property type="component" value="Unassembled WGS sequence"/>
</dbReference>
<protein>
    <submittedName>
        <fullName evidence="1">Uncharacterized protein</fullName>
    </submittedName>
</protein>
<evidence type="ECO:0000313" key="2">
    <source>
        <dbReference type="Proteomes" id="UP000198520"/>
    </source>
</evidence>
<dbReference type="STRING" id="285351.SAMN04488035_0982"/>
<evidence type="ECO:0000313" key="1">
    <source>
        <dbReference type="EMBL" id="SFE90038.1"/>
    </source>
</evidence>
<proteinExistence type="predicted"/>
<gene>
    <name evidence="1" type="ORF">SAMN04488035_0982</name>
</gene>
<sequence>MNPDQTADGADDLSGFEIPDDLSGLSPFGGETASTPTLAVVLTQVAGAEPLAAACALAKVSGDVFATSVGAVLVCRELTGGAPARDAAAVSQVVRGVPAILVERREGQLTAARFQDGARGDDLPAGLVLDGAPAELEDLLLGATSLADMPDVLPTDGISRLKAARLLGGFARKMRRSS</sequence>
<dbReference type="RefSeq" id="WP_093375520.1">
    <property type="nucleotide sequence ID" value="NZ_BNAN01000001.1"/>
</dbReference>
<name>A0A1I2EC34_9MICO</name>
<keyword evidence="2" id="KW-1185">Reference proteome</keyword>
<accession>A0A1I2EC34</accession>
<dbReference type="OrthoDB" id="5144343at2"/>
<dbReference type="EMBL" id="FONZ01000001">
    <property type="protein sequence ID" value="SFE90038.1"/>
    <property type="molecule type" value="Genomic_DNA"/>
</dbReference>
<organism evidence="1 2">
    <name type="scientific">Flavimobilis marinus</name>
    <dbReference type="NCBI Taxonomy" id="285351"/>
    <lineage>
        <taxon>Bacteria</taxon>
        <taxon>Bacillati</taxon>
        <taxon>Actinomycetota</taxon>
        <taxon>Actinomycetes</taxon>
        <taxon>Micrococcales</taxon>
        <taxon>Jonesiaceae</taxon>
        <taxon>Flavimobilis</taxon>
    </lineage>
</organism>
<reference evidence="2" key="1">
    <citation type="submission" date="2016-10" db="EMBL/GenBank/DDBJ databases">
        <authorList>
            <person name="Varghese N."/>
            <person name="Submissions S."/>
        </authorList>
    </citation>
    <scope>NUCLEOTIDE SEQUENCE [LARGE SCALE GENOMIC DNA]</scope>
    <source>
        <strain evidence="2">DSM 19083</strain>
    </source>
</reference>